<gene>
    <name evidence="2" type="ORF">BN980_GECA18s00428g</name>
</gene>
<dbReference type="Proteomes" id="UP000242525">
    <property type="component" value="Unassembled WGS sequence"/>
</dbReference>
<comment type="caution">
    <text evidence="2">The sequence shown here is derived from an EMBL/GenBank/DDBJ whole genome shotgun (WGS) entry which is preliminary data.</text>
</comment>
<dbReference type="AlphaFoldDB" id="A0A0J9XHT1"/>
<sequence>MSKLASLAKQRSKRTAGAGPESTDGTFSSINLLDRLQKKASPSESPKPRERSIPKLVPKPPASTASLSSLKPLSKQQTTVPKQVAIQDLFPEIDYSDPYSGSAGATTDTTQFSEQTFTMAEKVKPANYVYSPAIQHEIYHAFSTPSPDDIVLAAQADAFRQEEEAANSASVQRGLARMQLGTAQDQFSNPRNNLNFYIIGK</sequence>
<evidence type="ECO:0000256" key="1">
    <source>
        <dbReference type="SAM" id="MobiDB-lite"/>
    </source>
</evidence>
<reference evidence="2" key="1">
    <citation type="submission" date="2014-03" db="EMBL/GenBank/DDBJ databases">
        <authorList>
            <person name="Casaregola S."/>
        </authorList>
    </citation>
    <scope>NUCLEOTIDE SEQUENCE [LARGE SCALE GENOMIC DNA]</scope>
    <source>
        <strain evidence="2">CLIB 918</strain>
    </source>
</reference>
<keyword evidence="3" id="KW-1185">Reference proteome</keyword>
<accession>A0A0J9XHT1</accession>
<organism evidence="2 3">
    <name type="scientific">Geotrichum candidum</name>
    <name type="common">Oospora lactis</name>
    <name type="synonym">Dipodascus geotrichum</name>
    <dbReference type="NCBI Taxonomy" id="1173061"/>
    <lineage>
        <taxon>Eukaryota</taxon>
        <taxon>Fungi</taxon>
        <taxon>Dikarya</taxon>
        <taxon>Ascomycota</taxon>
        <taxon>Saccharomycotina</taxon>
        <taxon>Dipodascomycetes</taxon>
        <taxon>Dipodascales</taxon>
        <taxon>Dipodascaceae</taxon>
        <taxon>Geotrichum</taxon>
    </lineage>
</organism>
<evidence type="ECO:0000313" key="3">
    <source>
        <dbReference type="Proteomes" id="UP000242525"/>
    </source>
</evidence>
<proteinExistence type="predicted"/>
<name>A0A0J9XHT1_GEOCN</name>
<feature type="region of interest" description="Disordered" evidence="1">
    <location>
        <begin position="1"/>
        <end position="80"/>
    </location>
</feature>
<evidence type="ECO:0000313" key="2">
    <source>
        <dbReference type="EMBL" id="CDO56978.1"/>
    </source>
</evidence>
<protein>
    <submittedName>
        <fullName evidence="2">Uncharacterized protein</fullName>
    </submittedName>
</protein>
<dbReference type="EMBL" id="CCBN010000018">
    <property type="protein sequence ID" value="CDO56978.1"/>
    <property type="molecule type" value="Genomic_DNA"/>
</dbReference>
<feature type="compositionally biased region" description="Low complexity" evidence="1">
    <location>
        <begin position="62"/>
        <end position="78"/>
    </location>
</feature>